<reference evidence="2" key="1">
    <citation type="submission" date="2021-01" db="EMBL/GenBank/DDBJ databases">
        <authorList>
            <person name="Corre E."/>
            <person name="Pelletier E."/>
            <person name="Niang G."/>
            <person name="Scheremetjew M."/>
            <person name="Finn R."/>
            <person name="Kale V."/>
            <person name="Holt S."/>
            <person name="Cochrane G."/>
            <person name="Meng A."/>
            <person name="Brown T."/>
            <person name="Cohen L."/>
        </authorList>
    </citation>
    <scope>NUCLEOTIDE SEQUENCE</scope>
    <source>
        <strain evidence="2">OF101</strain>
    </source>
</reference>
<keyword evidence="1" id="KW-0732">Signal</keyword>
<name>A0A7S1RYM3_ALECA</name>
<dbReference type="EMBL" id="HBGE01092105">
    <property type="protein sequence ID" value="CAD9178065.1"/>
    <property type="molecule type" value="Transcribed_RNA"/>
</dbReference>
<sequence>MVPRPWASTCFLAASLSAARGLRVRGGPLVPHGRGRYSPVGDVVDVPTDILSDLLDGITTGKSYLPAAGGQEVFMDNATEGDLEWPEVKPGTLLMHWYVTQLEPGASVTFHSETGCFTNTTNETGACLLPRSASGHSNYTMTLNVSTPLEEVDHLSYIARVNVKDVNRTWNTATACYTCGDTCHLHTARKNYTFDMPMCPAVMSGVALKLGIPNYNIYPPPGVSVHLRTEWKFRRSAGTTIGVVYVNIWV</sequence>
<accession>A0A7S1RYM3</accession>
<feature type="signal peptide" evidence="1">
    <location>
        <begin position="1"/>
        <end position="21"/>
    </location>
</feature>
<organism evidence="2">
    <name type="scientific">Alexandrium catenella</name>
    <name type="common">Red tide dinoflagellate</name>
    <name type="synonym">Gonyaulax catenella</name>
    <dbReference type="NCBI Taxonomy" id="2925"/>
    <lineage>
        <taxon>Eukaryota</taxon>
        <taxon>Sar</taxon>
        <taxon>Alveolata</taxon>
        <taxon>Dinophyceae</taxon>
        <taxon>Gonyaulacales</taxon>
        <taxon>Pyrocystaceae</taxon>
        <taxon>Alexandrium</taxon>
    </lineage>
</organism>
<protein>
    <submittedName>
        <fullName evidence="2">Uncharacterized protein</fullName>
    </submittedName>
</protein>
<dbReference type="AlphaFoldDB" id="A0A7S1RYM3"/>
<evidence type="ECO:0000313" key="2">
    <source>
        <dbReference type="EMBL" id="CAD9178065.1"/>
    </source>
</evidence>
<evidence type="ECO:0000256" key="1">
    <source>
        <dbReference type="SAM" id="SignalP"/>
    </source>
</evidence>
<gene>
    <name evidence="2" type="ORF">ACAT0790_LOCUS54834</name>
</gene>
<proteinExistence type="predicted"/>
<feature type="chain" id="PRO_5031409706" evidence="1">
    <location>
        <begin position="22"/>
        <end position="250"/>
    </location>
</feature>